<protein>
    <submittedName>
        <fullName evidence="1">Uncharacterized protein</fullName>
    </submittedName>
</protein>
<dbReference type="Proteomes" id="UP000012040">
    <property type="component" value="Chromosome"/>
</dbReference>
<dbReference type="SUPFAM" id="SSF53474">
    <property type="entry name" value="alpha/beta-Hydrolases"/>
    <property type="match status" value="1"/>
</dbReference>
<dbReference type="OrthoDB" id="8957517at2"/>
<dbReference type="AlphaFoldDB" id="M4VT99"/>
<dbReference type="InterPro" id="IPR029058">
    <property type="entry name" value="AB_hydrolase_fold"/>
</dbReference>
<sequence>MWNRARHFAVTAGLLGSVVLGSVVRAEAQPLSYIEILRSLTSNQPHIITEVPALDALNQARTLEEARQIMSRQQVTREAIAATQRHPYLGDQKIIDMAKKAPLTFVVVPGVLGEFINGRAFEEIFERESNYKHEWQQLADRSRANDVRFNLSAYADERYPLSELINAASVEDAQGNTIYKIIILKTPFGSLESVGKNPDKAAIFNRRLQKYYELTGDQNLVLLGYSRGTQLALEMVVQAQRENLSYLRSVKNVVAYAGVIMGSALADVTEDETSESGRLLVAAKKLMGSLQYSNSLLDRMDKRRQNAEAFGEFLNTLMGGSQELNHEEMLTTARSGDFKTAAALIAKIGTELGLKSLMDFNGHVDRFKSLIQEVLYAVDGLKSQSMQTWWQNNTLPRGIRYMALTASMVDPDKNEFEKIIFNSQNGYNDSLDDKSLLGNKRTYEQVSGVAMNDSQVAVHQSLFLPGLITQLNSKNAGLNIEALGVMQTHHWGAALRSVNAMRDGRLNPYPREKVLMALAAYINQ</sequence>
<proteinExistence type="predicted"/>
<accession>M4VT99</accession>
<dbReference type="HOGENOM" id="CLU_519414_0_0_7"/>
<dbReference type="Gene3D" id="3.40.50.1820">
    <property type="entry name" value="alpha/beta hydrolase"/>
    <property type="match status" value="1"/>
</dbReference>
<name>M4VT99_9BACT</name>
<dbReference type="PATRIC" id="fig|1184267.3.peg.2245"/>
<dbReference type="KEGG" id="bex:A11Q_2218"/>
<dbReference type="RefSeq" id="WP_015470924.1">
    <property type="nucleotide sequence ID" value="NC_020813.1"/>
</dbReference>
<dbReference type="EMBL" id="CP003537">
    <property type="protein sequence ID" value="AGH96434.1"/>
    <property type="molecule type" value="Genomic_DNA"/>
</dbReference>
<gene>
    <name evidence="1" type="ORF">A11Q_2218</name>
</gene>
<organism evidence="1 2">
    <name type="scientific">Pseudobdellovibrio exovorus JSS</name>
    <dbReference type="NCBI Taxonomy" id="1184267"/>
    <lineage>
        <taxon>Bacteria</taxon>
        <taxon>Pseudomonadati</taxon>
        <taxon>Bdellovibrionota</taxon>
        <taxon>Bdellovibrionia</taxon>
        <taxon>Bdellovibrionales</taxon>
        <taxon>Pseudobdellovibrionaceae</taxon>
        <taxon>Pseudobdellovibrio</taxon>
    </lineage>
</organism>
<evidence type="ECO:0000313" key="1">
    <source>
        <dbReference type="EMBL" id="AGH96434.1"/>
    </source>
</evidence>
<reference evidence="1 2" key="1">
    <citation type="journal article" date="2013" name="ISME J.">
        <title>By their genes ye shall know them: genomic signatures of predatory bacteria.</title>
        <authorList>
            <person name="Pasternak Z."/>
            <person name="Pietrokovski S."/>
            <person name="Rotem O."/>
            <person name="Gophna U."/>
            <person name="Lurie-Weinberger M.N."/>
            <person name="Jurkevitch E."/>
        </authorList>
    </citation>
    <scope>NUCLEOTIDE SEQUENCE [LARGE SCALE GENOMIC DNA]</scope>
    <source>
        <strain evidence="1 2">JSS</strain>
    </source>
</reference>
<keyword evidence="2" id="KW-1185">Reference proteome</keyword>
<evidence type="ECO:0000313" key="2">
    <source>
        <dbReference type="Proteomes" id="UP000012040"/>
    </source>
</evidence>